<dbReference type="AlphaFoldDB" id="A0A1D3JHM9"/>
<accession>A0A1D3JHM9</accession>
<dbReference type="GeneID" id="39866128"/>
<protein>
    <submittedName>
        <fullName evidence="2">PIR protein</fullName>
    </submittedName>
</protein>
<feature type="transmembrane region" description="Helical" evidence="1">
    <location>
        <begin position="261"/>
        <end position="282"/>
    </location>
</feature>
<keyword evidence="1" id="KW-0472">Membrane</keyword>
<name>A0A1D3JHM9_PLAMA</name>
<reference evidence="2 3" key="1">
    <citation type="submission" date="2016-06" db="EMBL/GenBank/DDBJ databases">
        <authorList>
            <consortium name="Pathogen Informatics"/>
        </authorList>
    </citation>
    <scope>NUCLEOTIDE SEQUENCE [LARGE SCALE GENOMIC DNA]</scope>
</reference>
<evidence type="ECO:0000313" key="2">
    <source>
        <dbReference type="EMBL" id="SBT85862.1"/>
    </source>
</evidence>
<dbReference type="OrthoDB" id="386682at2759"/>
<dbReference type="InterPro" id="IPR008780">
    <property type="entry name" value="Plasmodium_Vir"/>
</dbReference>
<keyword evidence="1" id="KW-0812">Transmembrane</keyword>
<dbReference type="RefSeq" id="XP_028859150.1">
    <property type="nucleotide sequence ID" value="XM_029005356.1"/>
</dbReference>
<dbReference type="VEuPathDB" id="PlasmoDB:PmUG01_00066100"/>
<evidence type="ECO:0000256" key="1">
    <source>
        <dbReference type="SAM" id="Phobius"/>
    </source>
</evidence>
<gene>
    <name evidence="2" type="primary">PmUG01_00066100</name>
    <name evidence="2" type="ORF">PMUG01_00066100</name>
</gene>
<dbReference type="Pfam" id="PF05795">
    <property type="entry name" value="Plasmodium_Vir"/>
    <property type="match status" value="1"/>
</dbReference>
<dbReference type="EMBL" id="FLRL01000032">
    <property type="protein sequence ID" value="SBT85862.1"/>
    <property type="molecule type" value="Genomic_DNA"/>
</dbReference>
<dbReference type="KEGG" id="pmal:PMUG01_00066100"/>
<organism evidence="2 3">
    <name type="scientific">Plasmodium malariae</name>
    <dbReference type="NCBI Taxonomy" id="5858"/>
    <lineage>
        <taxon>Eukaryota</taxon>
        <taxon>Sar</taxon>
        <taxon>Alveolata</taxon>
        <taxon>Apicomplexa</taxon>
        <taxon>Aconoidasida</taxon>
        <taxon>Haemosporida</taxon>
        <taxon>Plasmodiidae</taxon>
        <taxon>Plasmodium</taxon>
        <taxon>Plasmodium (Plasmodium)</taxon>
    </lineage>
</organism>
<sequence length="328" mass="39740">MSSLEDTVLDEIVQKLPEYKKYDELYKKGNKTVSNYCESICNNENLCKETKELCNTIIDKLKKFEDKDKTDINDKDNCSYFIYWTLDKIIEKFRSKCSKKFEACDETKLNGELLRAYKDILNKSCTFYFDGKFNEWKEEKYLYYYIKSYEHFNNKKEFVSGEKQKYCKYLKYIESIYEKHMTQCCTYFYEQRYQRNICSNYFKCDKNYTPYKILSKLKCGNVRSSEYWKDLIKELTIDRAIKDKSQDILKSSFNMFIEDPFYKVTIFGLLVIGILFSLFLFFKITHSTKNKNKDKFLDPDGYLEKYYSAKHRNMNWRGKKIRLSYYAV</sequence>
<evidence type="ECO:0000313" key="3">
    <source>
        <dbReference type="Proteomes" id="UP000219813"/>
    </source>
</evidence>
<dbReference type="Proteomes" id="UP000219813">
    <property type="component" value="Unassembled WGS sequence"/>
</dbReference>
<dbReference type="OMA" id="DICKECK"/>
<keyword evidence="1" id="KW-1133">Transmembrane helix</keyword>
<keyword evidence="3" id="KW-1185">Reference proteome</keyword>
<proteinExistence type="predicted"/>